<sequence>MANGRAKSGSPYGSAMHPILSEESCSMPSLGNYWNFGRSADHHPIHLEIPQWSSARPMSIFPIHSSLGQLVILEHSPRRFHESPMWKSARRMKQTFNCSSSLS</sequence>
<dbReference type="AlphaFoldDB" id="M1DC28"/>
<keyword evidence="2" id="KW-1185">Reference proteome</keyword>
<organism evidence="1 2">
    <name type="scientific">Solanum tuberosum</name>
    <name type="common">Potato</name>
    <dbReference type="NCBI Taxonomy" id="4113"/>
    <lineage>
        <taxon>Eukaryota</taxon>
        <taxon>Viridiplantae</taxon>
        <taxon>Streptophyta</taxon>
        <taxon>Embryophyta</taxon>
        <taxon>Tracheophyta</taxon>
        <taxon>Spermatophyta</taxon>
        <taxon>Magnoliopsida</taxon>
        <taxon>eudicotyledons</taxon>
        <taxon>Gunneridae</taxon>
        <taxon>Pentapetalae</taxon>
        <taxon>asterids</taxon>
        <taxon>lamiids</taxon>
        <taxon>Solanales</taxon>
        <taxon>Solanaceae</taxon>
        <taxon>Solanoideae</taxon>
        <taxon>Solaneae</taxon>
        <taxon>Solanum</taxon>
    </lineage>
</organism>
<proteinExistence type="predicted"/>
<dbReference type="Proteomes" id="UP000011115">
    <property type="component" value="Unassembled WGS sequence"/>
</dbReference>
<dbReference type="HOGENOM" id="CLU_2268550_0_0_1"/>
<dbReference type="Gramene" id="PGSC0003DMT400086585">
    <property type="protein sequence ID" value="PGSC0003DMT400086585"/>
    <property type="gene ID" value="PGSC0003DMG400036156"/>
</dbReference>
<reference evidence="2" key="1">
    <citation type="journal article" date="2011" name="Nature">
        <title>Genome sequence and analysis of the tuber crop potato.</title>
        <authorList>
            <consortium name="The Potato Genome Sequencing Consortium"/>
        </authorList>
    </citation>
    <scope>NUCLEOTIDE SEQUENCE [LARGE SCALE GENOMIC DNA]</scope>
    <source>
        <strain evidence="2">cv. DM1-3 516 R44</strain>
    </source>
</reference>
<dbReference type="InParanoid" id="M1DC28"/>
<dbReference type="PaxDb" id="4113-PGSC0003DMT400086585"/>
<accession>M1DC28</accession>
<evidence type="ECO:0000313" key="2">
    <source>
        <dbReference type="Proteomes" id="UP000011115"/>
    </source>
</evidence>
<dbReference type="EnsemblPlants" id="PGSC0003DMT400086585">
    <property type="protein sequence ID" value="PGSC0003DMT400086585"/>
    <property type="gene ID" value="PGSC0003DMG400036156"/>
</dbReference>
<protein>
    <submittedName>
        <fullName evidence="1">Uncharacterized protein</fullName>
    </submittedName>
</protein>
<name>M1DC28_SOLTU</name>
<evidence type="ECO:0000313" key="1">
    <source>
        <dbReference type="EnsemblPlants" id="PGSC0003DMT400086585"/>
    </source>
</evidence>
<reference evidence="1" key="2">
    <citation type="submission" date="2015-06" db="UniProtKB">
        <authorList>
            <consortium name="EnsemblPlants"/>
        </authorList>
    </citation>
    <scope>IDENTIFICATION</scope>
    <source>
        <strain evidence="1">DM1-3 516 R44</strain>
    </source>
</reference>